<feature type="binding site" evidence="9">
    <location>
        <begin position="209"/>
        <end position="213"/>
    </location>
    <ligand>
        <name>ATP</name>
        <dbReference type="ChEBI" id="CHEBI:30616"/>
    </ligand>
</feature>
<dbReference type="GO" id="GO:0008776">
    <property type="term" value="F:acetate kinase activity"/>
    <property type="evidence" value="ECO:0007669"/>
    <property type="project" value="UniProtKB-UniRule"/>
</dbReference>
<protein>
    <recommendedName>
        <fullName evidence="9">Acetate kinase</fullName>
        <ecNumber evidence="9">2.7.2.1</ecNumber>
    </recommendedName>
    <alternativeName>
        <fullName evidence="9">Acetokinase</fullName>
    </alternativeName>
</protein>
<evidence type="ECO:0000256" key="5">
    <source>
        <dbReference type="ARBA" id="ARBA00022741"/>
    </source>
</evidence>
<keyword evidence="3 9" id="KW-0808">Transferase</keyword>
<comment type="catalytic activity">
    <reaction evidence="9">
        <text>acetate + ATP = acetyl phosphate + ADP</text>
        <dbReference type="Rhea" id="RHEA:11352"/>
        <dbReference type="ChEBI" id="CHEBI:22191"/>
        <dbReference type="ChEBI" id="CHEBI:30089"/>
        <dbReference type="ChEBI" id="CHEBI:30616"/>
        <dbReference type="ChEBI" id="CHEBI:456216"/>
        <dbReference type="EC" id="2.7.2.1"/>
    </reaction>
</comment>
<evidence type="ECO:0000313" key="12">
    <source>
        <dbReference type="Proteomes" id="UP000242869"/>
    </source>
</evidence>
<evidence type="ECO:0000256" key="1">
    <source>
        <dbReference type="ARBA" id="ARBA00008748"/>
    </source>
</evidence>
<accession>A0A1I4ZCH0</accession>
<reference evidence="12" key="1">
    <citation type="submission" date="2016-10" db="EMBL/GenBank/DDBJ databases">
        <authorList>
            <person name="Varghese N."/>
            <person name="Submissions S."/>
        </authorList>
    </citation>
    <scope>NUCLEOTIDE SEQUENCE [LARGE SCALE GENOMIC DNA]</scope>
    <source>
        <strain evidence="12">DSM 6150</strain>
    </source>
</reference>
<dbReference type="CDD" id="cd24010">
    <property type="entry name" value="ASKHA_NBD_AcK_PK"/>
    <property type="match status" value="1"/>
</dbReference>
<evidence type="ECO:0000256" key="10">
    <source>
        <dbReference type="RuleBase" id="RU003835"/>
    </source>
</evidence>
<proteinExistence type="inferred from homology"/>
<evidence type="ECO:0000256" key="2">
    <source>
        <dbReference type="ARBA" id="ARBA00022490"/>
    </source>
</evidence>
<keyword evidence="12" id="KW-1185">Reference proteome</keyword>
<name>A0A1I4ZCH0_9NEIS</name>
<comment type="subunit">
    <text evidence="9">Homodimer.</text>
</comment>
<evidence type="ECO:0000256" key="4">
    <source>
        <dbReference type="ARBA" id="ARBA00022723"/>
    </source>
</evidence>
<feature type="binding site" evidence="9">
    <location>
        <position position="385"/>
    </location>
    <ligand>
        <name>Mg(2+)</name>
        <dbReference type="ChEBI" id="CHEBI:18420"/>
    </ligand>
</feature>
<dbReference type="PRINTS" id="PR00471">
    <property type="entry name" value="ACETATEKNASE"/>
</dbReference>
<keyword evidence="7 9" id="KW-0067">ATP-binding</keyword>
<dbReference type="GO" id="GO:0005524">
    <property type="term" value="F:ATP binding"/>
    <property type="evidence" value="ECO:0007669"/>
    <property type="project" value="UniProtKB-KW"/>
</dbReference>
<gene>
    <name evidence="9" type="primary">ackA</name>
    <name evidence="11" type="ORF">SAMN05660284_01582</name>
</gene>
<feature type="site" description="Transition state stabilizer" evidence="9">
    <location>
        <position position="182"/>
    </location>
</feature>
<comment type="function">
    <text evidence="9">Catalyzes the formation of acetyl phosphate from acetate and ATP. Can also catalyze the reverse reaction.</text>
</comment>
<evidence type="ECO:0000256" key="9">
    <source>
        <dbReference type="HAMAP-Rule" id="MF_00020"/>
    </source>
</evidence>
<dbReference type="GO" id="GO:0005829">
    <property type="term" value="C:cytosol"/>
    <property type="evidence" value="ECO:0007669"/>
    <property type="project" value="TreeGrafter"/>
</dbReference>
<dbReference type="EMBL" id="FOVE01000010">
    <property type="protein sequence ID" value="SFN47964.1"/>
    <property type="molecule type" value="Genomic_DNA"/>
</dbReference>
<dbReference type="InterPro" id="IPR000890">
    <property type="entry name" value="Aliphatic_acid_kin_short-chain"/>
</dbReference>
<comment type="cofactor">
    <cofactor evidence="9">
        <name>Mg(2+)</name>
        <dbReference type="ChEBI" id="CHEBI:18420"/>
    </cofactor>
    <cofactor evidence="9">
        <name>Mn(2+)</name>
        <dbReference type="ChEBI" id="CHEBI:29035"/>
    </cofactor>
    <text evidence="9">Mg(2+). Can also accept Mn(2+).</text>
</comment>
<dbReference type="PANTHER" id="PTHR21060">
    <property type="entry name" value="ACETATE KINASE"/>
    <property type="match status" value="1"/>
</dbReference>
<comment type="similarity">
    <text evidence="1 9 10">Belongs to the acetokinase family.</text>
</comment>
<feature type="binding site" evidence="9">
    <location>
        <begin position="284"/>
        <end position="286"/>
    </location>
    <ligand>
        <name>ATP</name>
        <dbReference type="ChEBI" id="CHEBI:30616"/>
    </ligand>
</feature>
<evidence type="ECO:0000256" key="6">
    <source>
        <dbReference type="ARBA" id="ARBA00022777"/>
    </source>
</evidence>
<evidence type="ECO:0000256" key="3">
    <source>
        <dbReference type="ARBA" id="ARBA00022679"/>
    </source>
</evidence>
<dbReference type="EC" id="2.7.2.1" evidence="9"/>
<keyword evidence="8 9" id="KW-0460">Magnesium</keyword>
<dbReference type="GO" id="GO:0000287">
    <property type="term" value="F:magnesium ion binding"/>
    <property type="evidence" value="ECO:0007669"/>
    <property type="project" value="UniProtKB-UniRule"/>
</dbReference>
<dbReference type="InterPro" id="IPR043129">
    <property type="entry name" value="ATPase_NBD"/>
</dbReference>
<dbReference type="Proteomes" id="UP000242869">
    <property type="component" value="Unassembled WGS sequence"/>
</dbReference>
<dbReference type="UniPathway" id="UPA00340">
    <property type="reaction ID" value="UER00458"/>
</dbReference>
<comment type="subcellular location">
    <subcellularLocation>
        <location evidence="9">Cytoplasm</location>
    </subcellularLocation>
</comment>
<dbReference type="InterPro" id="IPR023865">
    <property type="entry name" value="Aliphatic_acid_kinase_CS"/>
</dbReference>
<dbReference type="PIRSF" id="PIRSF000722">
    <property type="entry name" value="Acetate_prop_kin"/>
    <property type="match status" value="1"/>
</dbReference>
<dbReference type="GO" id="GO:0006083">
    <property type="term" value="P:acetate metabolic process"/>
    <property type="evidence" value="ECO:0007669"/>
    <property type="project" value="TreeGrafter"/>
</dbReference>
<organism evidence="11 12">
    <name type="scientific">Formivibrio citricus</name>
    <dbReference type="NCBI Taxonomy" id="83765"/>
    <lineage>
        <taxon>Bacteria</taxon>
        <taxon>Pseudomonadati</taxon>
        <taxon>Pseudomonadota</taxon>
        <taxon>Betaproteobacteria</taxon>
        <taxon>Neisseriales</taxon>
        <taxon>Chitinibacteraceae</taxon>
        <taxon>Formivibrio</taxon>
    </lineage>
</organism>
<dbReference type="STRING" id="83765.SAMN05660284_01582"/>
<dbReference type="AlphaFoldDB" id="A0A1I4ZCH0"/>
<keyword evidence="4 9" id="KW-0479">Metal-binding</keyword>
<evidence type="ECO:0000313" key="11">
    <source>
        <dbReference type="EMBL" id="SFN47964.1"/>
    </source>
</evidence>
<evidence type="ECO:0000256" key="8">
    <source>
        <dbReference type="ARBA" id="ARBA00022842"/>
    </source>
</evidence>
<dbReference type="PANTHER" id="PTHR21060:SF21">
    <property type="entry name" value="ACETATE KINASE"/>
    <property type="match status" value="1"/>
</dbReference>
<sequence length="398" mass="43126">MKELILVINAGSSSIKFQLFENAATDPAVLYKGQIDGIYVDPTFTAKDAADNKLASEKLPADKPKGHDTSLHHILDWLKDKTHGGKISAIGHRVVHGGTKFSEPVLITPEVIKELEALIPLAPLHEPHNIAPIKIMNDLLPGVPQVACFDTAFHTTQPELFQMFALPYEFAQKEGIRRYGFHGLSYAYIASVLPELDPKAAKGCTVVAHLGNGSSMAALKDCKCQATTMGFTAVEGLPMGTRTGTLDAGVILHCLNHLKMDAKQIEDLIYKQSGLLGMSGVSSDMRDLHAASPTNPRAKLAVDFFCHRVSREAASLAQAMEGFDALVFTAGIGENDNIARAEICKQLGWMGVKIDLEANDKRSGEPRKISTPDSKIPVWIIPTNEELMIARAAVKNLA</sequence>
<evidence type="ECO:0000256" key="7">
    <source>
        <dbReference type="ARBA" id="ARBA00022840"/>
    </source>
</evidence>
<dbReference type="SUPFAM" id="SSF53067">
    <property type="entry name" value="Actin-like ATPase domain"/>
    <property type="match status" value="2"/>
</dbReference>
<feature type="active site" description="Proton donor/acceptor" evidence="9">
    <location>
        <position position="150"/>
    </location>
</feature>
<keyword evidence="5 9" id="KW-0547">Nucleotide-binding</keyword>
<dbReference type="Pfam" id="PF00871">
    <property type="entry name" value="Acetate_kinase"/>
    <property type="match status" value="1"/>
</dbReference>
<keyword evidence="6 9" id="KW-0418">Kinase</keyword>
<feature type="binding site" evidence="9">
    <location>
        <begin position="331"/>
        <end position="335"/>
    </location>
    <ligand>
        <name>ATP</name>
        <dbReference type="ChEBI" id="CHEBI:30616"/>
    </ligand>
</feature>
<dbReference type="PROSITE" id="PS01075">
    <property type="entry name" value="ACETATE_KINASE_1"/>
    <property type="match status" value="1"/>
</dbReference>
<comment type="pathway">
    <text evidence="9">Metabolic intermediate biosynthesis; acetyl-CoA biosynthesis; acetyl-CoA from acetate: step 1/2.</text>
</comment>
<dbReference type="HAMAP" id="MF_00020">
    <property type="entry name" value="Acetate_kinase"/>
    <property type="match status" value="1"/>
</dbReference>
<dbReference type="InterPro" id="IPR004372">
    <property type="entry name" value="Ac/propionate_kinase"/>
</dbReference>
<dbReference type="RefSeq" id="WP_091194094.1">
    <property type="nucleotide sequence ID" value="NZ_FOVE01000010.1"/>
</dbReference>
<keyword evidence="2 9" id="KW-0963">Cytoplasm</keyword>
<feature type="site" description="Transition state stabilizer" evidence="9">
    <location>
        <position position="242"/>
    </location>
</feature>
<dbReference type="OrthoDB" id="9802453at2"/>
<feature type="binding site" evidence="9">
    <location>
        <position position="93"/>
    </location>
    <ligand>
        <name>substrate</name>
    </ligand>
</feature>
<feature type="binding site" evidence="9">
    <location>
        <position position="9"/>
    </location>
    <ligand>
        <name>Mg(2+)</name>
        <dbReference type="ChEBI" id="CHEBI:18420"/>
    </ligand>
</feature>
<dbReference type="GO" id="GO:0006085">
    <property type="term" value="P:acetyl-CoA biosynthetic process"/>
    <property type="evidence" value="ECO:0007669"/>
    <property type="project" value="UniProtKB-UniRule"/>
</dbReference>
<dbReference type="Gene3D" id="3.30.420.40">
    <property type="match status" value="2"/>
</dbReference>
<feature type="binding site" evidence="9">
    <location>
        <position position="16"/>
    </location>
    <ligand>
        <name>ATP</name>
        <dbReference type="ChEBI" id="CHEBI:30616"/>
    </ligand>
</feature>
<dbReference type="NCBIfam" id="TIGR00016">
    <property type="entry name" value="ackA"/>
    <property type="match status" value="1"/>
</dbReference>